<protein>
    <submittedName>
        <fullName evidence="1">Uncharacterized protein</fullName>
    </submittedName>
</protein>
<reference evidence="1 2" key="1">
    <citation type="journal article" date="2021" name="BMC Genomics">
        <title>Datura genome reveals duplications of psychoactive alkaloid biosynthetic genes and high mutation rate following tissue culture.</title>
        <authorList>
            <person name="Rajewski A."/>
            <person name="Carter-House D."/>
            <person name="Stajich J."/>
            <person name="Litt A."/>
        </authorList>
    </citation>
    <scope>NUCLEOTIDE SEQUENCE [LARGE SCALE GENOMIC DNA]</scope>
    <source>
        <strain evidence="1">AR-01</strain>
    </source>
</reference>
<sequence length="67" mass="7870">HTRHRVAQPLWRKESRVVPLPWRIRRCAAPVPYHDGRRAADPFIKTFPDMSSRLRRLSPSVFPVGLK</sequence>
<dbReference type="Proteomes" id="UP000823775">
    <property type="component" value="Unassembled WGS sequence"/>
</dbReference>
<evidence type="ECO:0000313" key="1">
    <source>
        <dbReference type="EMBL" id="MCD9646664.1"/>
    </source>
</evidence>
<comment type="caution">
    <text evidence="1">The sequence shown here is derived from an EMBL/GenBank/DDBJ whole genome shotgun (WGS) entry which is preliminary data.</text>
</comment>
<name>A0ABS8VII5_DATST</name>
<feature type="non-terminal residue" evidence="1">
    <location>
        <position position="1"/>
    </location>
</feature>
<gene>
    <name evidence="1" type="ORF">HAX54_036690</name>
</gene>
<proteinExistence type="predicted"/>
<dbReference type="EMBL" id="JACEIK010004882">
    <property type="protein sequence ID" value="MCD9646664.1"/>
    <property type="molecule type" value="Genomic_DNA"/>
</dbReference>
<feature type="non-terminal residue" evidence="1">
    <location>
        <position position="67"/>
    </location>
</feature>
<keyword evidence="2" id="KW-1185">Reference proteome</keyword>
<evidence type="ECO:0000313" key="2">
    <source>
        <dbReference type="Proteomes" id="UP000823775"/>
    </source>
</evidence>
<organism evidence="1 2">
    <name type="scientific">Datura stramonium</name>
    <name type="common">Jimsonweed</name>
    <name type="synonym">Common thornapple</name>
    <dbReference type="NCBI Taxonomy" id="4076"/>
    <lineage>
        <taxon>Eukaryota</taxon>
        <taxon>Viridiplantae</taxon>
        <taxon>Streptophyta</taxon>
        <taxon>Embryophyta</taxon>
        <taxon>Tracheophyta</taxon>
        <taxon>Spermatophyta</taxon>
        <taxon>Magnoliopsida</taxon>
        <taxon>eudicotyledons</taxon>
        <taxon>Gunneridae</taxon>
        <taxon>Pentapetalae</taxon>
        <taxon>asterids</taxon>
        <taxon>lamiids</taxon>
        <taxon>Solanales</taxon>
        <taxon>Solanaceae</taxon>
        <taxon>Solanoideae</taxon>
        <taxon>Datureae</taxon>
        <taxon>Datura</taxon>
    </lineage>
</organism>
<accession>A0ABS8VII5</accession>